<name>A0A942IEQ2_9HYPH</name>
<evidence type="ECO:0000313" key="2">
    <source>
        <dbReference type="Proteomes" id="UP000678281"/>
    </source>
</evidence>
<dbReference type="RefSeq" id="WP_212659556.1">
    <property type="nucleotide sequence ID" value="NZ_JAGXTP010000002.1"/>
</dbReference>
<dbReference type="EMBL" id="JAGXTP010000002">
    <property type="protein sequence ID" value="MBS3849939.1"/>
    <property type="molecule type" value="Genomic_DNA"/>
</dbReference>
<keyword evidence="2" id="KW-1185">Reference proteome</keyword>
<sequence>MATMYLVQAFKLNGKKLIADPVQQAKSEEKAIATAERLAPMRAGVLVFSQEVDIETDAYDEPRVILRIGSLPPGLMDG</sequence>
<organism evidence="1 2">
    <name type="scientific">Devosia litorisediminis</name>
    <dbReference type="NCBI Taxonomy" id="2829817"/>
    <lineage>
        <taxon>Bacteria</taxon>
        <taxon>Pseudomonadati</taxon>
        <taxon>Pseudomonadota</taxon>
        <taxon>Alphaproteobacteria</taxon>
        <taxon>Hyphomicrobiales</taxon>
        <taxon>Devosiaceae</taxon>
        <taxon>Devosia</taxon>
    </lineage>
</organism>
<accession>A0A942IEQ2</accession>
<reference evidence="1" key="1">
    <citation type="submission" date="2021-04" db="EMBL/GenBank/DDBJ databases">
        <title>Devosia litorisediminis sp. nov., isolated from a sand dune.</title>
        <authorList>
            <person name="Park S."/>
            <person name="Yoon J.-H."/>
        </authorList>
    </citation>
    <scope>NUCLEOTIDE SEQUENCE</scope>
    <source>
        <strain evidence="1">BSSL-BM10</strain>
    </source>
</reference>
<comment type="caution">
    <text evidence="1">The sequence shown here is derived from an EMBL/GenBank/DDBJ whole genome shotgun (WGS) entry which is preliminary data.</text>
</comment>
<evidence type="ECO:0000313" key="1">
    <source>
        <dbReference type="EMBL" id="MBS3849939.1"/>
    </source>
</evidence>
<dbReference type="Proteomes" id="UP000678281">
    <property type="component" value="Unassembled WGS sequence"/>
</dbReference>
<protein>
    <submittedName>
        <fullName evidence="1">Uncharacterized protein</fullName>
    </submittedName>
</protein>
<gene>
    <name evidence="1" type="ORF">KD146_14650</name>
</gene>
<dbReference type="AlphaFoldDB" id="A0A942IEQ2"/>
<proteinExistence type="predicted"/>